<organism evidence="2 3">
    <name type="scientific">Neocallimastix californiae</name>
    <dbReference type="NCBI Taxonomy" id="1754190"/>
    <lineage>
        <taxon>Eukaryota</taxon>
        <taxon>Fungi</taxon>
        <taxon>Fungi incertae sedis</taxon>
        <taxon>Chytridiomycota</taxon>
        <taxon>Chytridiomycota incertae sedis</taxon>
        <taxon>Neocallimastigomycetes</taxon>
        <taxon>Neocallimastigales</taxon>
        <taxon>Neocallimastigaceae</taxon>
        <taxon>Neocallimastix</taxon>
    </lineage>
</organism>
<comment type="caution">
    <text evidence="2">The sequence shown here is derived from an EMBL/GenBank/DDBJ whole genome shotgun (WGS) entry which is preliminary data.</text>
</comment>
<keyword evidence="1" id="KW-0732">Signal</keyword>
<reference evidence="2 3" key="1">
    <citation type="submission" date="2016-08" db="EMBL/GenBank/DDBJ databases">
        <title>A Parts List for Fungal Cellulosomes Revealed by Comparative Genomics.</title>
        <authorList>
            <consortium name="DOE Joint Genome Institute"/>
            <person name="Haitjema C.H."/>
            <person name="Gilmore S.P."/>
            <person name="Henske J.K."/>
            <person name="Solomon K.V."/>
            <person name="De Groot R."/>
            <person name="Kuo A."/>
            <person name="Mondo S.J."/>
            <person name="Salamov A.A."/>
            <person name="Labutti K."/>
            <person name="Zhao Z."/>
            <person name="Chiniquy J."/>
            <person name="Barry K."/>
            <person name="Brewer H.M."/>
            <person name="Purvine S.O."/>
            <person name="Wright A.T."/>
            <person name="Boxma B."/>
            <person name="Van Alen T."/>
            <person name="Hackstein J.H."/>
            <person name="Baker S.E."/>
            <person name="Grigoriev I.V."/>
            <person name="O'Malley M.A."/>
        </authorList>
    </citation>
    <scope>NUCLEOTIDE SEQUENCE [LARGE SCALE GENOMIC DNA]</scope>
    <source>
        <strain evidence="2 3">G1</strain>
    </source>
</reference>
<dbReference type="PANTHER" id="PTHR40050:SF1">
    <property type="entry name" value="INNER SPORE COAT PROTEIN H"/>
    <property type="match status" value="1"/>
</dbReference>
<keyword evidence="3" id="KW-1185">Reference proteome</keyword>
<dbReference type="InterPro" id="IPR014867">
    <property type="entry name" value="Spore_coat_CotH_CotH2/3/7"/>
</dbReference>
<evidence type="ECO:0000313" key="3">
    <source>
        <dbReference type="Proteomes" id="UP000193920"/>
    </source>
</evidence>
<sequence>MKYINILSTLAVLAASVKAESFLSNAKRAEIFKLTDNAVPTMDFTLPEDEYALLKKSINESMMADGYDNPWTDFSTKNATMVFTLNGEKQKFKKVNFSLGGMSSHYYPKAAYNIKIRGKDELYGRKNFRIRSDIRDPTVMRSKLFCDITNRLNLVNSISANYVKMTINGEDLGFNVLLDSLKKSTVEIEYNDVESTHLIQCKKNGAQLTYDTIDFCSNENEDNPDMTEFGELLKSLDTAKSIKDIEDIFDVENFYKYIILEWLTASWDHLTLYGHNFNVYKIPNGKWVFSLYDFDTTFAGELDLDGTNPDTWSKVLFKDWISEDQHILQVFNKDEKRFLKNLQEVLDNAFNPEFLFKRIDEIKDFIRPYVKEDRTPDENGVLPGRINTASLFYDFNYDQWEGSTEFKTIQTHFFVWEGFSYPLKKWVLDKYAFVCKNYDVDCSVGKKYLEDYEFKTYADSYETTFVVIPDTANTTTTTVEGEVNATTSVPVSSIEQSTTVVPATTVVPTTTVAPTTTVKPVETIKITTTKAKTTKVVSTKNIKTTKKAKKTVVKTVVVKKVITKTVKKAN</sequence>
<name>A0A1Y1ZR95_9FUNG</name>
<feature type="signal peptide" evidence="1">
    <location>
        <begin position="1"/>
        <end position="19"/>
    </location>
</feature>
<gene>
    <name evidence="2" type="ORF">LY90DRAFT_708692</name>
</gene>
<proteinExistence type="predicted"/>
<dbReference type="EMBL" id="MCOG01000367">
    <property type="protein sequence ID" value="ORY12792.1"/>
    <property type="molecule type" value="Genomic_DNA"/>
</dbReference>
<dbReference type="Proteomes" id="UP000193920">
    <property type="component" value="Unassembled WGS sequence"/>
</dbReference>
<dbReference type="Pfam" id="PF08757">
    <property type="entry name" value="CotH"/>
    <property type="match status" value="1"/>
</dbReference>
<protein>
    <recommendedName>
        <fullName evidence="4">Coth-domain-containing protein</fullName>
    </recommendedName>
</protein>
<evidence type="ECO:0008006" key="4">
    <source>
        <dbReference type="Google" id="ProtNLM"/>
    </source>
</evidence>
<accession>A0A1Y1ZR95</accession>
<dbReference type="PANTHER" id="PTHR40050">
    <property type="entry name" value="INNER SPORE COAT PROTEIN H"/>
    <property type="match status" value="1"/>
</dbReference>
<evidence type="ECO:0000256" key="1">
    <source>
        <dbReference type="SAM" id="SignalP"/>
    </source>
</evidence>
<feature type="chain" id="PRO_5012056248" description="Coth-domain-containing protein" evidence="1">
    <location>
        <begin position="20"/>
        <end position="570"/>
    </location>
</feature>
<dbReference type="AlphaFoldDB" id="A0A1Y1ZR95"/>
<dbReference type="OrthoDB" id="10267127at2759"/>
<evidence type="ECO:0000313" key="2">
    <source>
        <dbReference type="EMBL" id="ORY12792.1"/>
    </source>
</evidence>